<dbReference type="InterPro" id="IPR008906">
    <property type="entry name" value="HATC_C_dom"/>
</dbReference>
<reference evidence="3" key="1">
    <citation type="journal article" date="2022" name="Front. Genet.">
        <title>Chromosome-Scale Assembly of the Dendrobium nobile Genome Provides Insights Into the Molecular Mechanism of the Biosynthesis of the Medicinal Active Ingredient of Dendrobium.</title>
        <authorList>
            <person name="Xu Q."/>
            <person name="Niu S.-C."/>
            <person name="Li K.-L."/>
            <person name="Zheng P.-J."/>
            <person name="Zhang X.-J."/>
            <person name="Jia Y."/>
            <person name="Liu Y."/>
            <person name="Niu Y.-X."/>
            <person name="Yu L.-H."/>
            <person name="Chen D.-F."/>
            <person name="Zhang G.-Q."/>
        </authorList>
    </citation>
    <scope>NUCLEOTIDE SEQUENCE</scope>
    <source>
        <tissue evidence="3">Leaf</tissue>
    </source>
</reference>
<name>A0A8T3B2G6_DENNO</name>
<keyword evidence="4" id="KW-1185">Reference proteome</keyword>
<organism evidence="3 4">
    <name type="scientific">Dendrobium nobile</name>
    <name type="common">Orchid</name>
    <dbReference type="NCBI Taxonomy" id="94219"/>
    <lineage>
        <taxon>Eukaryota</taxon>
        <taxon>Viridiplantae</taxon>
        <taxon>Streptophyta</taxon>
        <taxon>Embryophyta</taxon>
        <taxon>Tracheophyta</taxon>
        <taxon>Spermatophyta</taxon>
        <taxon>Magnoliopsida</taxon>
        <taxon>Liliopsida</taxon>
        <taxon>Asparagales</taxon>
        <taxon>Orchidaceae</taxon>
        <taxon>Epidendroideae</taxon>
        <taxon>Malaxideae</taxon>
        <taxon>Dendrobiinae</taxon>
        <taxon>Dendrobium</taxon>
    </lineage>
</organism>
<dbReference type="GO" id="GO:0046983">
    <property type="term" value="F:protein dimerization activity"/>
    <property type="evidence" value="ECO:0007669"/>
    <property type="project" value="InterPro"/>
</dbReference>
<dbReference type="InterPro" id="IPR055298">
    <property type="entry name" value="AtLOH3-like"/>
</dbReference>
<dbReference type="InterPro" id="IPR012337">
    <property type="entry name" value="RNaseH-like_sf"/>
</dbReference>
<dbReference type="Proteomes" id="UP000829196">
    <property type="component" value="Unassembled WGS sequence"/>
</dbReference>
<gene>
    <name evidence="3" type="ORF">KFK09_018901</name>
</gene>
<dbReference type="SMART" id="SM00597">
    <property type="entry name" value="ZnF_TTF"/>
    <property type="match status" value="1"/>
</dbReference>
<comment type="caution">
    <text evidence="3">The sequence shown here is derived from an EMBL/GenBank/DDBJ whole genome shotgun (WGS) entry which is preliminary data.</text>
</comment>
<dbReference type="AlphaFoldDB" id="A0A8T3B2G6"/>
<dbReference type="PANTHER" id="PTHR11697">
    <property type="entry name" value="GENERAL TRANSCRIPTION FACTOR 2-RELATED ZINC FINGER PROTEIN"/>
    <property type="match status" value="1"/>
</dbReference>
<evidence type="ECO:0000259" key="2">
    <source>
        <dbReference type="SMART" id="SM00597"/>
    </source>
</evidence>
<dbReference type="OrthoDB" id="1705400at2759"/>
<dbReference type="Pfam" id="PF14291">
    <property type="entry name" value="DUF4371"/>
    <property type="match status" value="1"/>
</dbReference>
<feature type="domain" description="TTF-type" evidence="2">
    <location>
        <begin position="97"/>
        <end position="191"/>
    </location>
</feature>
<dbReference type="PANTHER" id="PTHR11697:SF230">
    <property type="entry name" value="ZINC FINGER, MYM DOMAIN CONTAINING 1"/>
    <property type="match status" value="1"/>
</dbReference>
<accession>A0A8T3B2G6</accession>
<evidence type="ECO:0000313" key="4">
    <source>
        <dbReference type="Proteomes" id="UP000829196"/>
    </source>
</evidence>
<dbReference type="EMBL" id="JAGYWB010000013">
    <property type="protein sequence ID" value="KAI0500685.1"/>
    <property type="molecule type" value="Genomic_DNA"/>
</dbReference>
<evidence type="ECO:0000313" key="3">
    <source>
        <dbReference type="EMBL" id="KAI0500685.1"/>
    </source>
</evidence>
<dbReference type="SUPFAM" id="SSF53098">
    <property type="entry name" value="Ribonuclease H-like"/>
    <property type="match status" value="1"/>
</dbReference>
<dbReference type="InterPro" id="IPR006580">
    <property type="entry name" value="Znf_TTF"/>
</dbReference>
<protein>
    <recommendedName>
        <fullName evidence="2">TTF-type domain-containing protein</fullName>
    </recommendedName>
</protein>
<dbReference type="Pfam" id="PF05699">
    <property type="entry name" value="Dimer_Tnp_hAT"/>
    <property type="match status" value="1"/>
</dbReference>
<proteinExistence type="predicted"/>
<evidence type="ECO:0000256" key="1">
    <source>
        <dbReference type="SAM" id="MobiDB-lite"/>
    </source>
</evidence>
<feature type="region of interest" description="Disordered" evidence="1">
    <location>
        <begin position="1"/>
        <end position="26"/>
    </location>
</feature>
<sequence length="800" mass="92267">MERYFKRTSSSKTSNATDENSNKIEVQNEKRIRVDVDLPKTSNVELSVENLPSDPGLRIPITDFNHNIRDEIRRTYLQRGPFQPRSHDFPKSKCGMKDRRFNPSWFDKYSDWLEYSICKDKAYCLYCYLFRTSGRGNEEEEAFNKNGFSNWKKTNKFDLNVGSHNSTHNNARRSCEDLMRQSQHIGFLFQKQSDQATIAYRTRLNTSVDCIRFLLKQGLAFRGHYESTTSKNQGNFLELVQFLAEHNKDIDDVVLKNAPENLKLIAPAIQKDITRGFAIAITKFVTDEIGEKFYSILVDESRDTSGKEQMAIVVRFINTKGVIVERFLGISHVSDTTANSLKMATEQLLSSYGLSISKIRGQGYDGASNMRGEFNGLKALFLNENTSAHYIHCFSHQLQLALVAVAKGHVQIALLFTIISNVMNIVGVSCKRRDQVRELQREKALNALQSGKLLTGRGLNQEITLRRAGETRWGTHYESIIRLITMFSTVIDVLEIILEDGASSEQKGEAYALLESLHTFEFSFCLHLMKDVLGITNELSQALQRGEQDIVNAMSLVRICKLRLQDMRDNKWVDFINNVTSFCEQHKISVPHMDDKWVARGRPRRRAQDMTNLYHFRVEIFYTVLDMQLQELNNRFTEVNTELLLCMTCLNPNNKFHAFNKDKLIRMTQFYPADFSLLDQAVLENQLDTYIMDMRSDDQFTPLKDIGSLAEKMIQNKKDIIYPIVFKLLELALVLPVATAGVERAFSAMNIIKNRLRNRIGDQWMNDLLLAYIEKDILDSIDNEVIIELFQNMKSRRYKL</sequence>
<feature type="compositionally biased region" description="Polar residues" evidence="1">
    <location>
        <begin position="7"/>
        <end position="19"/>
    </location>
</feature>
<dbReference type="InterPro" id="IPR025398">
    <property type="entry name" value="DUF4371"/>
</dbReference>